<keyword evidence="1" id="KW-0812">Transmembrane</keyword>
<protein>
    <recommendedName>
        <fullName evidence="4">DUF4267 domain-containing protein</fullName>
    </recommendedName>
</protein>
<dbReference type="RefSeq" id="WP_142099282.1">
    <property type="nucleotide sequence ID" value="NZ_VFPH01000001.1"/>
</dbReference>
<organism evidence="2 3">
    <name type="scientific">Pseudonocardia cypriaca</name>
    <dbReference type="NCBI Taxonomy" id="882449"/>
    <lineage>
        <taxon>Bacteria</taxon>
        <taxon>Bacillati</taxon>
        <taxon>Actinomycetota</taxon>
        <taxon>Actinomycetes</taxon>
        <taxon>Pseudonocardiales</taxon>
        <taxon>Pseudonocardiaceae</taxon>
        <taxon>Pseudonocardia</taxon>
    </lineage>
</organism>
<reference evidence="2 3" key="1">
    <citation type="submission" date="2019-06" db="EMBL/GenBank/DDBJ databases">
        <title>Sequencing the genomes of 1000 actinobacteria strains.</title>
        <authorList>
            <person name="Klenk H.-P."/>
        </authorList>
    </citation>
    <scope>NUCLEOTIDE SEQUENCE [LARGE SCALE GENOMIC DNA]</scope>
    <source>
        <strain evidence="2 3">DSM 45511</strain>
    </source>
</reference>
<evidence type="ECO:0000313" key="2">
    <source>
        <dbReference type="EMBL" id="TQM44431.1"/>
    </source>
</evidence>
<keyword evidence="1" id="KW-1133">Transmembrane helix</keyword>
<feature type="transmembrane region" description="Helical" evidence="1">
    <location>
        <begin position="131"/>
        <end position="151"/>
    </location>
</feature>
<keyword evidence="3" id="KW-1185">Reference proteome</keyword>
<keyword evidence="1" id="KW-0472">Membrane</keyword>
<sequence>MDERILVARLPVPPARAHVPMRGAAVGILWVLATVQLVVGTWALAAPLVFYEGFPLPAHAWVGLLPPYNEHLVRDVGALNLALAVVLLGAALRADRATVRLAVIAGLAAAVPHTAYHALHLGHFPPVDAATQTAGMVVHLALLTTVLVLSFRDR</sequence>
<evidence type="ECO:0008006" key="4">
    <source>
        <dbReference type="Google" id="ProtNLM"/>
    </source>
</evidence>
<gene>
    <name evidence="2" type="ORF">FB388_1797</name>
</gene>
<proteinExistence type="predicted"/>
<evidence type="ECO:0000256" key="1">
    <source>
        <dbReference type="SAM" id="Phobius"/>
    </source>
</evidence>
<dbReference type="OrthoDB" id="74134at2"/>
<feature type="transmembrane region" description="Helical" evidence="1">
    <location>
        <begin position="71"/>
        <end position="92"/>
    </location>
</feature>
<dbReference type="AlphaFoldDB" id="A0A543GEC6"/>
<feature type="transmembrane region" description="Helical" evidence="1">
    <location>
        <begin position="99"/>
        <end position="119"/>
    </location>
</feature>
<feature type="transmembrane region" description="Helical" evidence="1">
    <location>
        <begin position="26"/>
        <end position="51"/>
    </location>
</feature>
<name>A0A543GEC6_9PSEU</name>
<dbReference type="EMBL" id="VFPH01000001">
    <property type="protein sequence ID" value="TQM44431.1"/>
    <property type="molecule type" value="Genomic_DNA"/>
</dbReference>
<comment type="caution">
    <text evidence="2">The sequence shown here is derived from an EMBL/GenBank/DDBJ whole genome shotgun (WGS) entry which is preliminary data.</text>
</comment>
<evidence type="ECO:0000313" key="3">
    <source>
        <dbReference type="Proteomes" id="UP000319818"/>
    </source>
</evidence>
<accession>A0A543GEC6</accession>
<dbReference type="Proteomes" id="UP000319818">
    <property type="component" value="Unassembled WGS sequence"/>
</dbReference>